<feature type="signal peptide" evidence="1">
    <location>
        <begin position="1"/>
        <end position="21"/>
    </location>
</feature>
<organism evidence="2 3">
    <name type="scientific">Alteromonas alba</name>
    <dbReference type="NCBI Taxonomy" id="2079529"/>
    <lineage>
        <taxon>Bacteria</taxon>
        <taxon>Pseudomonadati</taxon>
        <taxon>Pseudomonadota</taxon>
        <taxon>Gammaproteobacteria</taxon>
        <taxon>Alteromonadales</taxon>
        <taxon>Alteromonadaceae</taxon>
        <taxon>Alteromonas/Salinimonas group</taxon>
        <taxon>Alteromonas</taxon>
    </lineage>
</organism>
<gene>
    <name evidence="2" type="ORF">C6Y40_23130</name>
</gene>
<feature type="chain" id="PRO_5015637083" evidence="1">
    <location>
        <begin position="22"/>
        <end position="233"/>
    </location>
</feature>
<dbReference type="EMBL" id="PVNP01000212">
    <property type="protein sequence ID" value="PRO71194.1"/>
    <property type="molecule type" value="Genomic_DNA"/>
</dbReference>
<protein>
    <submittedName>
        <fullName evidence="2">Uncharacterized protein</fullName>
    </submittedName>
</protein>
<proteinExistence type="predicted"/>
<keyword evidence="3" id="KW-1185">Reference proteome</keyword>
<evidence type="ECO:0000256" key="1">
    <source>
        <dbReference type="SAM" id="SignalP"/>
    </source>
</evidence>
<evidence type="ECO:0000313" key="2">
    <source>
        <dbReference type="EMBL" id="PRO71194.1"/>
    </source>
</evidence>
<sequence>MQVVLLSLVGLALGLALPALANQRIAVQIKGYDDGVKSTAGQDYKEAVLFAKREAIERAGVSVKSLTTMEDYLIKSDYIESQAEAVLEPGYDVLDIGYQPDGSYLVVLTGKVSLMTKASEADKQPPAPESMLLTALSRLSASPQEFELSLGDIGNYPIEKAYFANDEQFVIHYDFRNGVMTLNNINKGIMRLAGTYRTDTDSGSVELDFNPDGSAEGHWKFFLASGAMTIRKK</sequence>
<dbReference type="Proteomes" id="UP000238949">
    <property type="component" value="Unassembled WGS sequence"/>
</dbReference>
<keyword evidence="1" id="KW-0732">Signal</keyword>
<dbReference type="OrthoDB" id="6386377at2"/>
<dbReference type="RefSeq" id="WP_105936748.1">
    <property type="nucleotide sequence ID" value="NZ_PVNP01000212.1"/>
</dbReference>
<comment type="caution">
    <text evidence="2">The sequence shown here is derived from an EMBL/GenBank/DDBJ whole genome shotgun (WGS) entry which is preliminary data.</text>
</comment>
<accession>A0A2S9V455</accession>
<name>A0A2S9V455_9ALTE</name>
<evidence type="ECO:0000313" key="3">
    <source>
        <dbReference type="Proteomes" id="UP000238949"/>
    </source>
</evidence>
<reference evidence="3" key="1">
    <citation type="journal article" date="2020" name="Int. J. Syst. Evol. Microbiol.">
        <title>Alteromonas alba sp. nov., a marine bacterium isolated from the seawater of the West Pacific Ocean.</title>
        <authorList>
            <person name="Sun C."/>
            <person name="Wu Y.-H."/>
            <person name="Xamxidin M."/>
            <person name="Cheng H."/>
            <person name="Xu X.-W."/>
        </authorList>
    </citation>
    <scope>NUCLEOTIDE SEQUENCE [LARGE SCALE GENOMIC DNA]</scope>
    <source>
        <strain evidence="3">190</strain>
    </source>
</reference>
<dbReference type="AlphaFoldDB" id="A0A2S9V455"/>